<evidence type="ECO:0008006" key="3">
    <source>
        <dbReference type="Google" id="ProtNLM"/>
    </source>
</evidence>
<evidence type="ECO:0000313" key="2">
    <source>
        <dbReference type="Proteomes" id="UP001165430"/>
    </source>
</evidence>
<organism evidence="1 2">
    <name type="scientific">Belliella alkalica</name>
    <dbReference type="NCBI Taxonomy" id="1730871"/>
    <lineage>
        <taxon>Bacteria</taxon>
        <taxon>Pseudomonadati</taxon>
        <taxon>Bacteroidota</taxon>
        <taxon>Cytophagia</taxon>
        <taxon>Cytophagales</taxon>
        <taxon>Cyclobacteriaceae</taxon>
        <taxon>Belliella</taxon>
    </lineage>
</organism>
<accession>A0ABS9V8I9</accession>
<keyword evidence="2" id="KW-1185">Reference proteome</keyword>
<dbReference type="Proteomes" id="UP001165430">
    <property type="component" value="Unassembled WGS sequence"/>
</dbReference>
<dbReference type="EMBL" id="JAKZGO010000003">
    <property type="protein sequence ID" value="MCH7412745.1"/>
    <property type="molecule type" value="Genomic_DNA"/>
</dbReference>
<sequence length="355" mass="40229">MFDSIKIESNAITNYTHLNSSFCDDLGILSGKSATLLILSTTNDPYHKEHISLSFLEEILSQIHRNIPLTFGHGIAGIGAMIQWMKSLGVLEQGPEELLGDIENSLFELVYSENLRGLDVAEGISGFGFYFLQRVEACSKILNREERNEQYAMYKKCIISLTYQFVKIFKDELRKEYPKPFSYWYGYSGIYLFLYRVHQLGFLELETGAVLASLEKKIILEIESKDANWESLDAYFVFGYIGSTRHIRALLVDDIGALDPNQCPFEYLALRAFQLSFLGEKFDLNTAMALSETLLEKIKFELQSKVIPDLFPFDPGAKSVPMGMERGLAGTALPLISLENGNRKWLEVLGFAKIN</sequence>
<dbReference type="SUPFAM" id="SSF158745">
    <property type="entry name" value="LanC-like"/>
    <property type="match status" value="1"/>
</dbReference>
<reference evidence="1" key="1">
    <citation type="submission" date="2022-03" db="EMBL/GenBank/DDBJ databases">
        <title>De novo assembled genomes of Belliella spp. (Cyclobacteriaceae) strains.</title>
        <authorList>
            <person name="Szabo A."/>
            <person name="Korponai K."/>
            <person name="Felfoldi T."/>
        </authorList>
    </citation>
    <scope>NUCLEOTIDE SEQUENCE</scope>
    <source>
        <strain evidence="1">DSM 111903</strain>
    </source>
</reference>
<gene>
    <name evidence="1" type="ORF">MM213_04555</name>
</gene>
<dbReference type="Gene3D" id="1.50.10.20">
    <property type="match status" value="1"/>
</dbReference>
<protein>
    <recommendedName>
        <fullName evidence="3">Lanthionine synthetase C-like protein</fullName>
    </recommendedName>
</protein>
<name>A0ABS9V8I9_9BACT</name>
<evidence type="ECO:0000313" key="1">
    <source>
        <dbReference type="EMBL" id="MCH7412745.1"/>
    </source>
</evidence>
<proteinExistence type="predicted"/>
<comment type="caution">
    <text evidence="1">The sequence shown here is derived from an EMBL/GenBank/DDBJ whole genome shotgun (WGS) entry which is preliminary data.</text>
</comment>